<proteinExistence type="predicted"/>
<evidence type="ECO:0000313" key="3">
    <source>
        <dbReference type="Proteomes" id="UP000236047"/>
    </source>
</evidence>
<accession>A0A2N8P934</accession>
<dbReference type="Proteomes" id="UP000236047">
    <property type="component" value="Unassembled WGS sequence"/>
</dbReference>
<organism evidence="2 3">
    <name type="scientific">Streptomyces noursei</name>
    <name type="common">Streptomyces albulus</name>
    <dbReference type="NCBI Taxonomy" id="1971"/>
    <lineage>
        <taxon>Bacteria</taxon>
        <taxon>Bacillati</taxon>
        <taxon>Actinomycetota</taxon>
        <taxon>Actinomycetes</taxon>
        <taxon>Kitasatosporales</taxon>
        <taxon>Streptomycetaceae</taxon>
        <taxon>Streptomyces</taxon>
    </lineage>
</organism>
<dbReference type="SMART" id="SM00960">
    <property type="entry name" value="Robl_LC7"/>
    <property type="match status" value="1"/>
</dbReference>
<dbReference type="AlphaFoldDB" id="A0A2N8P934"/>
<reference evidence="3" key="1">
    <citation type="submission" date="2015-09" db="EMBL/GenBank/DDBJ databases">
        <authorList>
            <person name="Graham D.E."/>
            <person name="Mahan K.M."/>
            <person name="Klingeman D.M."/>
            <person name="Fida T."/>
            <person name="Giannone R.J."/>
            <person name="Hettich R.L."/>
            <person name="Parry R.J."/>
            <person name="Spain J.C."/>
        </authorList>
    </citation>
    <scope>NUCLEOTIDE SEQUENCE [LARGE SCALE GENOMIC DNA]</scope>
    <source>
        <strain evidence="3">JCM 4701</strain>
    </source>
</reference>
<keyword evidence="3" id="KW-1185">Reference proteome</keyword>
<sequence>MTSETEAIASGIRDELRALRAHIRHLHGGMVASADGMVIAHDLPDIEPDGLAALTAAAIGVAKRLTDATGQGGFEESLTRGSRGYIAAYAAGDRAVLTAVAGPETNVGRLHLQARRTAARIATLLDAPPGSPANQRAAIAD</sequence>
<keyword evidence="2" id="KW-0808">Transferase</keyword>
<comment type="caution">
    <text evidence="2">The sequence shown here is derived from an EMBL/GenBank/DDBJ whole genome shotgun (WGS) entry which is preliminary data.</text>
</comment>
<dbReference type="RefSeq" id="WP_073449171.1">
    <property type="nucleotide sequence ID" value="NZ_LJSN01000003.1"/>
</dbReference>
<dbReference type="Gene3D" id="3.30.450.30">
    <property type="entry name" value="Dynein light chain 2a, cytoplasmic"/>
    <property type="match status" value="1"/>
</dbReference>
<evidence type="ECO:0000259" key="1">
    <source>
        <dbReference type="SMART" id="SM00960"/>
    </source>
</evidence>
<gene>
    <name evidence="2" type="ORF">AOB60_24930</name>
</gene>
<evidence type="ECO:0000313" key="2">
    <source>
        <dbReference type="EMBL" id="PNE37539.1"/>
    </source>
</evidence>
<dbReference type="SUPFAM" id="SSF103196">
    <property type="entry name" value="Roadblock/LC7 domain"/>
    <property type="match status" value="1"/>
</dbReference>
<dbReference type="EMBL" id="LJSN01000003">
    <property type="protein sequence ID" value="PNE37539.1"/>
    <property type="molecule type" value="Genomic_DNA"/>
</dbReference>
<dbReference type="InterPro" id="IPR004942">
    <property type="entry name" value="Roadblock/LAMTOR2_dom"/>
</dbReference>
<protein>
    <submittedName>
        <fullName evidence="2">Diacylglyceryl transferase</fullName>
    </submittedName>
</protein>
<name>A0A2N8P934_STRNR</name>
<dbReference type="Pfam" id="PF03259">
    <property type="entry name" value="Robl_LC7"/>
    <property type="match status" value="1"/>
</dbReference>
<feature type="domain" description="Roadblock/LAMTOR2" evidence="1">
    <location>
        <begin position="13"/>
        <end position="101"/>
    </location>
</feature>
<dbReference type="GO" id="GO:0016740">
    <property type="term" value="F:transferase activity"/>
    <property type="evidence" value="ECO:0007669"/>
    <property type="project" value="UniProtKB-KW"/>
</dbReference>